<feature type="compositionally biased region" description="Low complexity" evidence="1">
    <location>
        <begin position="111"/>
        <end position="123"/>
    </location>
</feature>
<keyword evidence="4" id="KW-1185">Reference proteome</keyword>
<keyword evidence="2" id="KW-0472">Membrane</keyword>
<evidence type="ECO:0000313" key="5">
    <source>
        <dbReference type="WBParaSite" id="maker-uti_cns_0001269-snap-gene-0.9-mRNA-1"/>
    </source>
</evidence>
<dbReference type="SUPFAM" id="SSF56112">
    <property type="entry name" value="Protein kinase-like (PK-like)"/>
    <property type="match status" value="1"/>
</dbReference>
<evidence type="ECO:0000256" key="2">
    <source>
        <dbReference type="SAM" id="Phobius"/>
    </source>
</evidence>
<evidence type="ECO:0000256" key="1">
    <source>
        <dbReference type="SAM" id="MobiDB-lite"/>
    </source>
</evidence>
<sequence length="1378" mass="147124">MKGGREAPSHLMETACPPGIPSGPKPDSVFEGFFEIFLLHRPLAVVRLDSNWLHCPANERGRSALGQQQSAIVEVKKTQSGHSAAGPKFSSSIDSGNGANGSKHRVHDDGGAAATSASGSGSTEEPSGDSEACLPRVKLATNGAGVGNGNDDGVTTRRSRCSARTCILTAAVIILAGGLAALCVLYFVVGPARGFSFGFGGAGDGGAKGGAAASSQIGAEGCAVVVAAAGAMSGPEMAAATAFMRPGESPCRSFYRHACGGFADGAAGGVALPWTGDRVRRQVGAIDLAGRRIRESLLESLLLPKELLAGPGAASWKSAVGNLTLACSRQLAPLTAKELRAVFADRRRFAQTALLASRSAAWGVADSPEKVLAQFASHGLPVAFEVSPQVAQPAPVTAGHLPLCLRPVRPALPPMPRDRMHRLIAAAFEAMGRGVPFLIAGKILALHNGLHEILRSADVADASSAQFEMRPIAALHALFPNGRFGWEAFLAELLAGGAEGGPTASNVAGYSSACLSGERTVTEAVRLAASQDPDTLIGYALINALAGLRPHIGHLLPPKLLQLLTVATTSEDVALDKLSKPSQVPDVCLDTALALFPRVVHRVLADKHPLGSAEGLTRRVRAALVGLGVKSNVEDLALDPYLTGGGASAYSDAALSALHSDLSLPEPEEGYPAALLSAMRHAFLAPLRAALRGHSIAPLPSSSEPLLLARDLSPTASETPVFDSRLPLHFYLAALDGAQFSLLLARQLMPPRPRPPKPELLALHGCPGMDSAIAARLATLRVSFKAALTAATASSATSESSAADWRRGFYLRAGQLLCQRFASPAEADGAAAAVDWAIGGLPDFRRVFQCGLEAEPTAGEAVDRRRGCPRVPDGGSWANLFSTVSLMQSKTTARRRQGPSNAAYGGYSVWLALFSIRLSKAILKYDNICYINKFSKLLGAMLKVEAHEAIVVDCIAALEWQEPKPCELRKNLRTNMCELLKYGMFDGQGIKMIMNRCELLELHDDATVELDFRVNGVSYTEERYPFVMIVETNQRAQESDENKLYRASPCYDHMVTNLITNLDHQHKFVQMMRIYTISEKNKQDYKNLLRFVASCCLKARSLTQFVLPLLRAYEDDKNIWHLYSKPYFGTIASIMQSLAQLQTNSNAQQQQFSDREPDREDAIGSPLPQQYVLYFSACILQALQKLASHGISLNRMTTESVMVTHQQIPVLTDFLYANKCPIRSKHALKRRLLELPVQPDDVENDASGSVGILWPPPELLNGAVSEGDFGRVDVWNFGAFVLLMSVGTETFKHLRSLEHRAPPCGLTACGPDLLHLVSIAMAESPSRRPTMRILQSASYYVKSLIAIAFALVVVALDSVTVGGAGLAEPYLLGVAASQ</sequence>
<proteinExistence type="predicted"/>
<dbReference type="InterPro" id="IPR000719">
    <property type="entry name" value="Prot_kinase_dom"/>
</dbReference>
<reference evidence="5" key="1">
    <citation type="submission" date="2016-11" db="UniProtKB">
        <authorList>
            <consortium name="WormBaseParasite"/>
        </authorList>
    </citation>
    <scope>IDENTIFICATION</scope>
</reference>
<dbReference type="GO" id="GO:0004672">
    <property type="term" value="F:protein kinase activity"/>
    <property type="evidence" value="ECO:0007669"/>
    <property type="project" value="InterPro"/>
</dbReference>
<dbReference type="InterPro" id="IPR011009">
    <property type="entry name" value="Kinase-like_dom_sf"/>
</dbReference>
<name>A0A1I8GAZ4_9PLAT</name>
<feature type="region of interest" description="Disordered" evidence="1">
    <location>
        <begin position="74"/>
        <end position="131"/>
    </location>
</feature>
<protein>
    <submittedName>
        <fullName evidence="5">Protein kinase domain-containing protein</fullName>
    </submittedName>
</protein>
<evidence type="ECO:0000259" key="3">
    <source>
        <dbReference type="PROSITE" id="PS50011"/>
    </source>
</evidence>
<dbReference type="Proteomes" id="UP000095280">
    <property type="component" value="Unplaced"/>
</dbReference>
<dbReference type="SUPFAM" id="SSF55486">
    <property type="entry name" value="Metalloproteases ('zincins'), catalytic domain"/>
    <property type="match status" value="1"/>
</dbReference>
<dbReference type="PROSITE" id="PS50011">
    <property type="entry name" value="PROTEIN_KINASE_DOM"/>
    <property type="match status" value="1"/>
</dbReference>
<evidence type="ECO:0000313" key="4">
    <source>
        <dbReference type="Proteomes" id="UP000095280"/>
    </source>
</evidence>
<keyword evidence="2" id="KW-1133">Transmembrane helix</keyword>
<organism evidence="4 5">
    <name type="scientific">Macrostomum lignano</name>
    <dbReference type="NCBI Taxonomy" id="282301"/>
    <lineage>
        <taxon>Eukaryota</taxon>
        <taxon>Metazoa</taxon>
        <taxon>Spiralia</taxon>
        <taxon>Lophotrochozoa</taxon>
        <taxon>Platyhelminthes</taxon>
        <taxon>Rhabditophora</taxon>
        <taxon>Macrostomorpha</taxon>
        <taxon>Macrostomida</taxon>
        <taxon>Macrostomidae</taxon>
        <taxon>Macrostomum</taxon>
    </lineage>
</organism>
<feature type="transmembrane region" description="Helical" evidence="2">
    <location>
        <begin position="166"/>
        <end position="189"/>
    </location>
</feature>
<accession>A0A1I8GAZ4</accession>
<keyword evidence="2" id="KW-0812">Transmembrane</keyword>
<feature type="domain" description="Protein kinase" evidence="3">
    <location>
        <begin position="1030"/>
        <end position="1340"/>
    </location>
</feature>
<dbReference type="Gene3D" id="1.10.510.10">
    <property type="entry name" value="Transferase(Phosphotransferase) domain 1"/>
    <property type="match status" value="1"/>
</dbReference>
<dbReference type="GO" id="GO:0005524">
    <property type="term" value="F:ATP binding"/>
    <property type="evidence" value="ECO:0007669"/>
    <property type="project" value="InterPro"/>
</dbReference>
<feature type="region of interest" description="Disordered" evidence="1">
    <location>
        <begin position="1"/>
        <end position="23"/>
    </location>
</feature>
<dbReference type="WBParaSite" id="maker-uti_cns_0001269-snap-gene-0.9-mRNA-1">
    <property type="protein sequence ID" value="maker-uti_cns_0001269-snap-gene-0.9-mRNA-1"/>
    <property type="gene ID" value="maker-uti_cns_0001269-snap-gene-0.9"/>
</dbReference>